<evidence type="ECO:0000256" key="1">
    <source>
        <dbReference type="SAM" id="SignalP"/>
    </source>
</evidence>
<dbReference type="InterPro" id="IPR005183">
    <property type="entry name" value="DUF305_CopM-like"/>
</dbReference>
<dbReference type="RefSeq" id="WP_106664871.1">
    <property type="nucleotide sequence ID" value="NZ_PGGM01000006.1"/>
</dbReference>
<organism evidence="3 4">
    <name type="scientific">Phyllobacterium sophorae</name>
    <dbReference type="NCBI Taxonomy" id="1520277"/>
    <lineage>
        <taxon>Bacteria</taxon>
        <taxon>Pseudomonadati</taxon>
        <taxon>Pseudomonadota</taxon>
        <taxon>Alphaproteobacteria</taxon>
        <taxon>Hyphomicrobiales</taxon>
        <taxon>Phyllobacteriaceae</taxon>
        <taxon>Phyllobacterium</taxon>
    </lineage>
</organism>
<sequence>MTLLHSAALICAVALASTAMAQDHTSHETMKHDMTAAPAGDQSASSKAFAAANAKMHTDMAITFTGKPDRDFVLGMIAHHQGAIDMAKIELEYGKEAEIRKLAEEIIAAQESEIRQMKDWLQKNDG</sequence>
<comment type="caution">
    <text evidence="3">The sequence shown here is derived from an EMBL/GenBank/DDBJ whole genome shotgun (WGS) entry which is preliminary data.</text>
</comment>
<feature type="signal peptide" evidence="1">
    <location>
        <begin position="1"/>
        <end position="21"/>
    </location>
</feature>
<gene>
    <name evidence="3" type="ORF">CU103_15155</name>
</gene>
<keyword evidence="1" id="KW-0732">Signal</keyword>
<dbReference type="OrthoDB" id="517560at2"/>
<name>A0A2P7BAW5_9HYPH</name>
<reference evidence="4" key="1">
    <citation type="submission" date="2017-11" db="EMBL/GenBank/DDBJ databases">
        <authorList>
            <person name="Kuznetsova I."/>
            <person name="Sazanova A."/>
            <person name="Chirak E."/>
            <person name="Safronova V."/>
            <person name="Willems A."/>
        </authorList>
    </citation>
    <scope>NUCLEOTIDE SEQUENCE [LARGE SCALE GENOMIC DNA]</scope>
    <source>
        <strain evidence="4">CCBAU 03422</strain>
    </source>
</reference>
<dbReference type="PANTHER" id="PTHR36933:SF1">
    <property type="entry name" value="SLL0788 PROTEIN"/>
    <property type="match status" value="1"/>
</dbReference>
<dbReference type="InterPro" id="IPR012347">
    <property type="entry name" value="Ferritin-like"/>
</dbReference>
<keyword evidence="4" id="KW-1185">Reference proteome</keyword>
<protein>
    <submittedName>
        <fullName evidence="3">DUF305 domain-containing protein</fullName>
    </submittedName>
</protein>
<accession>A0A2P7BAW5</accession>
<evidence type="ECO:0000313" key="3">
    <source>
        <dbReference type="EMBL" id="PSH63591.1"/>
    </source>
</evidence>
<dbReference type="Gene3D" id="1.20.1260.10">
    <property type="match status" value="1"/>
</dbReference>
<feature type="domain" description="DUF305" evidence="2">
    <location>
        <begin position="23"/>
        <end position="121"/>
    </location>
</feature>
<evidence type="ECO:0000259" key="2">
    <source>
        <dbReference type="Pfam" id="PF03713"/>
    </source>
</evidence>
<proteinExistence type="predicted"/>
<dbReference type="Pfam" id="PF03713">
    <property type="entry name" value="DUF305"/>
    <property type="match status" value="1"/>
</dbReference>
<dbReference type="AlphaFoldDB" id="A0A2P7BAW5"/>
<dbReference type="EMBL" id="PGGM01000006">
    <property type="protein sequence ID" value="PSH63591.1"/>
    <property type="molecule type" value="Genomic_DNA"/>
</dbReference>
<dbReference type="PANTHER" id="PTHR36933">
    <property type="entry name" value="SLL0788 PROTEIN"/>
    <property type="match status" value="1"/>
</dbReference>
<dbReference type="Proteomes" id="UP000241764">
    <property type="component" value="Unassembled WGS sequence"/>
</dbReference>
<feature type="chain" id="PRO_5015178394" evidence="1">
    <location>
        <begin position="22"/>
        <end position="126"/>
    </location>
</feature>
<evidence type="ECO:0000313" key="4">
    <source>
        <dbReference type="Proteomes" id="UP000241764"/>
    </source>
</evidence>